<accession>A0A9R1V211</accession>
<protein>
    <submittedName>
        <fullName evidence="1">Uncharacterized protein</fullName>
    </submittedName>
</protein>
<proteinExistence type="predicted"/>
<comment type="caution">
    <text evidence="1">The sequence shown here is derived from an EMBL/GenBank/DDBJ whole genome shotgun (WGS) entry which is preliminary data.</text>
</comment>
<name>A0A9R1V211_LACSA</name>
<dbReference type="EMBL" id="NBSK02000007">
    <property type="protein sequence ID" value="KAJ0197127.1"/>
    <property type="molecule type" value="Genomic_DNA"/>
</dbReference>
<evidence type="ECO:0000313" key="1">
    <source>
        <dbReference type="EMBL" id="KAJ0197127.1"/>
    </source>
</evidence>
<dbReference type="Proteomes" id="UP000235145">
    <property type="component" value="Unassembled WGS sequence"/>
</dbReference>
<sequence>MYFLWWTRGVLPSLHRFLTHSASDLCYLPTTSPTTPVIPYFFFLSQFPVVRMEKLRDIIAAFQPMIPTFVKEVFFVFSRLFLFVIL</sequence>
<dbReference type="AlphaFoldDB" id="A0A9R1V211"/>
<evidence type="ECO:0000313" key="2">
    <source>
        <dbReference type="Proteomes" id="UP000235145"/>
    </source>
</evidence>
<reference evidence="1 2" key="1">
    <citation type="journal article" date="2017" name="Nat. Commun.">
        <title>Genome assembly with in vitro proximity ligation data and whole-genome triplication in lettuce.</title>
        <authorList>
            <person name="Reyes-Chin-Wo S."/>
            <person name="Wang Z."/>
            <person name="Yang X."/>
            <person name="Kozik A."/>
            <person name="Arikit S."/>
            <person name="Song C."/>
            <person name="Xia L."/>
            <person name="Froenicke L."/>
            <person name="Lavelle D.O."/>
            <person name="Truco M.J."/>
            <person name="Xia R."/>
            <person name="Zhu S."/>
            <person name="Xu C."/>
            <person name="Xu H."/>
            <person name="Xu X."/>
            <person name="Cox K."/>
            <person name="Korf I."/>
            <person name="Meyers B.C."/>
            <person name="Michelmore R.W."/>
        </authorList>
    </citation>
    <scope>NUCLEOTIDE SEQUENCE [LARGE SCALE GENOMIC DNA]</scope>
    <source>
        <strain evidence="2">cv. Salinas</strain>
        <tissue evidence="1">Seedlings</tissue>
    </source>
</reference>
<organism evidence="1 2">
    <name type="scientific">Lactuca sativa</name>
    <name type="common">Garden lettuce</name>
    <dbReference type="NCBI Taxonomy" id="4236"/>
    <lineage>
        <taxon>Eukaryota</taxon>
        <taxon>Viridiplantae</taxon>
        <taxon>Streptophyta</taxon>
        <taxon>Embryophyta</taxon>
        <taxon>Tracheophyta</taxon>
        <taxon>Spermatophyta</taxon>
        <taxon>Magnoliopsida</taxon>
        <taxon>eudicotyledons</taxon>
        <taxon>Gunneridae</taxon>
        <taxon>Pentapetalae</taxon>
        <taxon>asterids</taxon>
        <taxon>campanulids</taxon>
        <taxon>Asterales</taxon>
        <taxon>Asteraceae</taxon>
        <taxon>Cichorioideae</taxon>
        <taxon>Cichorieae</taxon>
        <taxon>Lactucinae</taxon>
        <taxon>Lactuca</taxon>
    </lineage>
</organism>
<gene>
    <name evidence="1" type="ORF">LSAT_V11C700388080</name>
</gene>
<keyword evidence="2" id="KW-1185">Reference proteome</keyword>